<dbReference type="Proteomes" id="UP000324758">
    <property type="component" value="Unassembled WGS sequence"/>
</dbReference>
<dbReference type="InterPro" id="IPR036709">
    <property type="entry name" value="Autotransporte_beta_dom_sf"/>
</dbReference>
<feature type="compositionally biased region" description="Gly residues" evidence="2">
    <location>
        <begin position="61"/>
        <end position="93"/>
    </location>
</feature>
<dbReference type="InterPro" id="IPR006311">
    <property type="entry name" value="TAT_signal"/>
</dbReference>
<feature type="region of interest" description="Disordered" evidence="2">
    <location>
        <begin position="47"/>
        <end position="93"/>
    </location>
</feature>
<evidence type="ECO:0000256" key="2">
    <source>
        <dbReference type="SAM" id="MobiDB-lite"/>
    </source>
</evidence>
<dbReference type="OrthoDB" id="7195851at2"/>
<dbReference type="InterPro" id="IPR005546">
    <property type="entry name" value="Autotransporte_beta"/>
</dbReference>
<keyword evidence="1" id="KW-0732">Signal</keyword>
<evidence type="ECO:0000313" key="4">
    <source>
        <dbReference type="EMBL" id="TYL84451.1"/>
    </source>
</evidence>
<evidence type="ECO:0000256" key="1">
    <source>
        <dbReference type="ARBA" id="ARBA00022729"/>
    </source>
</evidence>
<evidence type="ECO:0000313" key="5">
    <source>
        <dbReference type="Proteomes" id="UP000324758"/>
    </source>
</evidence>
<reference evidence="4 5" key="1">
    <citation type="submission" date="2019-08" db="EMBL/GenBank/DDBJ databases">
        <title>Bradyrhizobium hipponensis sp. nov., a rhizobium isolated from a Lupinus angustifolius root nodule in Tunisia.</title>
        <authorList>
            <person name="Off K."/>
            <person name="Rejili M."/>
            <person name="Mars M."/>
            <person name="Brachmann A."/>
            <person name="Marin M."/>
        </authorList>
    </citation>
    <scope>NUCLEOTIDE SEQUENCE [LARGE SCALE GENOMIC DNA]</scope>
    <source>
        <strain evidence="4 5">CTAW71</strain>
    </source>
</reference>
<dbReference type="Pfam" id="PF12951">
    <property type="entry name" value="PATR"/>
    <property type="match status" value="5"/>
</dbReference>
<dbReference type="InterPro" id="IPR013425">
    <property type="entry name" value="Autotrns_rpt"/>
</dbReference>
<comment type="caution">
    <text evidence="4">The sequence shown here is derived from an EMBL/GenBank/DDBJ whole genome shotgun (WGS) entry which is preliminary data.</text>
</comment>
<dbReference type="PROSITE" id="PS51318">
    <property type="entry name" value="TAT"/>
    <property type="match status" value="1"/>
</dbReference>
<name>A0A5D3JZ39_9BRAD</name>
<proteinExistence type="predicted"/>
<sequence length="1516" mass="143215">MPTRTTSDPKARRRGLLGSTALVGAIVSASLVVGFAPAFAAGGDGGGNAGSGGADSTTIAGGNGAPGATAGQGGGGGGAGIGPGSDGSGTAGGVGGAGGNGAAGGTAGTNTTAGGTGAAGAAAGDGGGGGGGGAVSLVISGVINGGTFDASAGGAGGAGNGTGAGGGGGAGGVNILANGAITFVINPVSQRFGGFGGAGGASAAGLGGAGGSGGAGFVFPSFGAASTLTLDTGAIAGGGTGGAGGIGGAGTGAGGAGGVGVSAANTTINNNGGTITGGNGGAGSTNGAGGAAVVGSDLTITNAGVILGGLAGDGVTRANAITFTGGTNTISFSGATSGMTGNIAVTGSLNFNQATNVAVSNVITGSGSVTKSAAGTLALTGANIYSGGTNIAAGSISIGNIAALGTGTLTFTGNNTALESTVSGSLANGITVSAGVSATIGASAGNTLTIANSPIHLDGGAGTTVHFGSTTDTGTVFLGAGAVGTISSGTAIAIDGGTVVVGNPFYISNASGGLTVGSGATTATLDLNGRSETSTNLTGTSAGTILSNTTSATLNVFNSGNSTFAGTLADGTGGLTLQKTGTGKLTLSGVNTYSGGTSILAGTLAGGAANAFSATSAMTINGGTVDLGGYAQTINNVALAGGALKNGSLTGTVTSTGGGIGGLGGSMSLVANGGTTTVTGPNTYSGATTVNNGALLFTPIDNAFSAASAVTINSGGTFLLSGSQQTINAVALAGGSLASGTLTGAVTSTGGTLIDMFGSMTLTATGGTTTVGGFSSGYTGATTVNNGATLLGGFANGFSAVSATTINSGGTVDLGGFAQTINNVALAGGLLTNGALTGAVTSTSGTLASIGGGMSLTANGGLTAFLFGNTYTGATTVNNGAILFSIVDNSYSAASAMTINTGGTVNLGGTSQTINAVALAGGTLKSGLLNGAVTSTGGTLDGLGGSMSLTTTGGHTTVTGPNAYTGATTVNGGVLSVNGSITSDVTVNAGGTLGGNGTVGNTTINGGALAPGNSIGLLTVQGSLTFTAAASYMVEVSPVSADRTNVTGVATLGGATVNASFAPGTYVAKQYTIVHAGSGVHGKFSALVNTDLPSGFTASLSYGTDDAYLDLALSFVPPPGTGLNANQQNVGNALVNFFNSTGGIPIVFGALTPAGLTQLSGEVGSGSQQATFNAMNQFMGVMTDPFVAGRGDGLPAVGTAAGYADEEALAYTQKRRPVDALVAITTKAPPIVPSFQQRWSVWAAGFGGSQTTDGNAALGSNSITSSIYGTAVGADYRVSPDTLAGFALAGGGTNFSVANNLGGGRSDLFQAGAFMRHNAGAAYLTAALAYGWQDIATDRTVTVAGTDRLRAEFKANAWSGRLEGGYRFVSQGFGLTPYAAGQFTTFDLPAYAEVAIAGSNIFALAYTSKSVTDTRGELGLRTDKSFALHDGVLTLRGRAAWAHDFNPDRSLGATFQTLPGASFVVNGAAQASNSALVTGAAEMKWLNGWSTAATFEGEFSNVTRSYAGKGVARYQW</sequence>
<dbReference type="SMART" id="SM00869">
    <property type="entry name" value="Autotransporter"/>
    <property type="match status" value="1"/>
</dbReference>
<dbReference type="RefSeq" id="WP_148778675.1">
    <property type="nucleotide sequence ID" value="NZ_VSSS01000092.1"/>
</dbReference>
<dbReference type="PROSITE" id="PS51208">
    <property type="entry name" value="AUTOTRANSPORTER"/>
    <property type="match status" value="1"/>
</dbReference>
<organism evidence="4 5">
    <name type="scientific">Bradyrhizobium rifense</name>
    <dbReference type="NCBI Taxonomy" id="515499"/>
    <lineage>
        <taxon>Bacteria</taxon>
        <taxon>Pseudomonadati</taxon>
        <taxon>Pseudomonadota</taxon>
        <taxon>Alphaproteobacteria</taxon>
        <taxon>Hyphomicrobiales</taxon>
        <taxon>Nitrobacteraceae</taxon>
        <taxon>Bradyrhizobium</taxon>
    </lineage>
</organism>
<dbReference type="NCBIfam" id="TIGR02601">
    <property type="entry name" value="autotrns_rpt"/>
    <property type="match status" value="4"/>
</dbReference>
<feature type="domain" description="Autotransporter" evidence="3">
    <location>
        <begin position="1234"/>
        <end position="1516"/>
    </location>
</feature>
<accession>A0A5D3JZ39</accession>
<dbReference type="SUPFAM" id="SSF51126">
    <property type="entry name" value="Pectin lyase-like"/>
    <property type="match status" value="1"/>
</dbReference>
<dbReference type="Gene3D" id="2.40.128.130">
    <property type="entry name" value="Autotransporter beta-domain"/>
    <property type="match status" value="1"/>
</dbReference>
<dbReference type="InterPro" id="IPR011050">
    <property type="entry name" value="Pectin_lyase_fold/virulence"/>
</dbReference>
<dbReference type="Pfam" id="PF03797">
    <property type="entry name" value="Autotransporter"/>
    <property type="match status" value="1"/>
</dbReference>
<evidence type="ECO:0000259" key="3">
    <source>
        <dbReference type="PROSITE" id="PS51208"/>
    </source>
</evidence>
<dbReference type="SUPFAM" id="SSF103515">
    <property type="entry name" value="Autotransporter"/>
    <property type="match status" value="1"/>
</dbReference>
<gene>
    <name evidence="4" type="ORF">FXB40_44995</name>
</gene>
<dbReference type="EMBL" id="VSSS01000092">
    <property type="protein sequence ID" value="TYL84451.1"/>
    <property type="molecule type" value="Genomic_DNA"/>
</dbReference>
<keyword evidence="5" id="KW-1185">Reference proteome</keyword>
<protein>
    <submittedName>
        <fullName evidence="4">Autotransporter domain-containing protein</fullName>
    </submittedName>
</protein>